<gene>
    <name evidence="6" type="ordered locus">Thal_1113</name>
</gene>
<dbReference type="eggNOG" id="COG0730">
    <property type="taxonomic scope" value="Bacteria"/>
</dbReference>
<feature type="transmembrane region" description="Helical" evidence="5">
    <location>
        <begin position="199"/>
        <end position="220"/>
    </location>
</feature>
<evidence type="ECO:0000313" key="7">
    <source>
        <dbReference type="Proteomes" id="UP000002043"/>
    </source>
</evidence>
<feature type="transmembrane region" description="Helical" evidence="5">
    <location>
        <begin position="7"/>
        <end position="35"/>
    </location>
</feature>
<keyword evidence="4 5" id="KW-0472">Membrane</keyword>
<feature type="transmembrane region" description="Helical" evidence="5">
    <location>
        <begin position="226"/>
        <end position="244"/>
    </location>
</feature>
<evidence type="ECO:0000256" key="3">
    <source>
        <dbReference type="ARBA" id="ARBA00022989"/>
    </source>
</evidence>
<feature type="transmembrane region" description="Helical" evidence="5">
    <location>
        <begin position="69"/>
        <end position="88"/>
    </location>
</feature>
<keyword evidence="7" id="KW-1185">Reference proteome</keyword>
<dbReference type="InterPro" id="IPR051598">
    <property type="entry name" value="TSUP/Inactive_protease-like"/>
</dbReference>
<dbReference type="InterPro" id="IPR002781">
    <property type="entry name" value="TM_pro_TauE-like"/>
</dbReference>
<feature type="transmembrane region" description="Helical" evidence="5">
    <location>
        <begin position="170"/>
        <end position="187"/>
    </location>
</feature>
<keyword evidence="2 5" id="KW-0812">Transmembrane</keyword>
<accession>D3SLW5</accession>
<dbReference type="PANTHER" id="PTHR43701">
    <property type="entry name" value="MEMBRANE TRANSPORTER PROTEIN MJ0441-RELATED"/>
    <property type="match status" value="1"/>
</dbReference>
<dbReference type="GO" id="GO:0005886">
    <property type="term" value="C:plasma membrane"/>
    <property type="evidence" value="ECO:0007669"/>
    <property type="project" value="UniProtKB-SubCell"/>
</dbReference>
<name>D3SLW5_THEAH</name>
<protein>
    <recommendedName>
        <fullName evidence="5">Probable membrane transporter protein</fullName>
    </recommendedName>
</protein>
<comment type="subcellular location">
    <subcellularLocation>
        <location evidence="5">Cell membrane</location>
        <topology evidence="5">Multi-pass membrane protein</topology>
    </subcellularLocation>
    <subcellularLocation>
        <location evidence="1">Membrane</location>
        <topology evidence="1">Multi-pass membrane protein</topology>
    </subcellularLocation>
</comment>
<evidence type="ECO:0000256" key="2">
    <source>
        <dbReference type="ARBA" id="ARBA00022692"/>
    </source>
</evidence>
<feature type="transmembrane region" description="Helical" evidence="5">
    <location>
        <begin position="41"/>
        <end position="62"/>
    </location>
</feature>
<dbReference type="Pfam" id="PF01925">
    <property type="entry name" value="TauE"/>
    <property type="match status" value="1"/>
</dbReference>
<keyword evidence="5" id="KW-1003">Cell membrane</keyword>
<dbReference type="KEGG" id="tal:Thal_1113"/>
<dbReference type="AlphaFoldDB" id="D3SLW5"/>
<feature type="transmembrane region" description="Helical" evidence="5">
    <location>
        <begin position="133"/>
        <end position="164"/>
    </location>
</feature>
<evidence type="ECO:0000256" key="5">
    <source>
        <dbReference type="RuleBase" id="RU363041"/>
    </source>
</evidence>
<dbReference type="Proteomes" id="UP000002043">
    <property type="component" value="Chromosome"/>
</dbReference>
<evidence type="ECO:0000256" key="1">
    <source>
        <dbReference type="ARBA" id="ARBA00004141"/>
    </source>
</evidence>
<dbReference type="RefSeq" id="WP_012992151.1">
    <property type="nucleotide sequence ID" value="NC_013894.1"/>
</dbReference>
<evidence type="ECO:0000256" key="4">
    <source>
        <dbReference type="ARBA" id="ARBA00023136"/>
    </source>
</evidence>
<proteinExistence type="inferred from homology"/>
<keyword evidence="3 5" id="KW-1133">Transmembrane helix</keyword>
<dbReference type="HOGENOM" id="CLU_045498_1_0_0"/>
<reference evidence="7" key="1">
    <citation type="journal article" date="2010" name="Stand. Genomic Sci.">
        <title>Complete genome sequence of Thermocrinis albus type strain (HI 11/12T).</title>
        <authorList>
            <person name="Wirth R."/>
            <person name="Sikorski J."/>
            <person name="Brambilla E."/>
            <person name="Misra M."/>
            <person name="Lapidus A."/>
            <person name="Copeland A."/>
            <person name="Nolan M."/>
            <person name="Lucas S."/>
            <person name="Chen F."/>
            <person name="Tice H."/>
            <person name="Cheng J.F."/>
            <person name="Han C."/>
            <person name="Detter J.C."/>
            <person name="Tapia R."/>
            <person name="Bruce D."/>
            <person name="Goodwin L."/>
            <person name="Pitluck S."/>
            <person name="Pati A."/>
            <person name="Anderson I."/>
            <person name="Ivanova N."/>
            <person name="Mavromatis K."/>
            <person name="Mikhailova N."/>
            <person name="Chen A."/>
            <person name="Palaniappan K."/>
            <person name="Bilek Y."/>
            <person name="Hader T."/>
            <person name="Land M."/>
            <person name="Hauser L."/>
            <person name="Chang Y.J."/>
            <person name="Jeffries C.D."/>
            <person name="Tindall B.J."/>
            <person name="Rohde M."/>
            <person name="Goker M."/>
            <person name="Bristow J."/>
            <person name="Eisen J.A."/>
            <person name="Markowitz V."/>
            <person name="Hugenholtz P."/>
            <person name="Kyrpides N.C."/>
            <person name="Klenk H.P."/>
        </authorList>
    </citation>
    <scope>NUCLEOTIDE SEQUENCE [LARGE SCALE GENOMIC DNA]</scope>
    <source>
        <strain evidence="7">DSM 14484 / JCM 11386 / HI 11/12</strain>
    </source>
</reference>
<organism evidence="6 7">
    <name type="scientific">Thermocrinis albus (strain DSM 14484 / JCM 11386 / HI 11/12)</name>
    <dbReference type="NCBI Taxonomy" id="638303"/>
    <lineage>
        <taxon>Bacteria</taxon>
        <taxon>Pseudomonadati</taxon>
        <taxon>Aquificota</taxon>
        <taxon>Aquificia</taxon>
        <taxon>Aquificales</taxon>
        <taxon>Aquificaceae</taxon>
        <taxon>Thermocrinis</taxon>
    </lineage>
</organism>
<evidence type="ECO:0000313" key="6">
    <source>
        <dbReference type="EMBL" id="ADC89745.1"/>
    </source>
</evidence>
<comment type="similarity">
    <text evidence="5">Belongs to the 4-toluene sulfonate uptake permease (TSUP) (TC 2.A.102) family.</text>
</comment>
<dbReference type="PANTHER" id="PTHR43701:SF2">
    <property type="entry name" value="MEMBRANE TRANSPORTER PROTEIN YJNA-RELATED"/>
    <property type="match status" value="1"/>
</dbReference>
<dbReference type="EMBL" id="CP001931">
    <property type="protein sequence ID" value="ADC89745.1"/>
    <property type="molecule type" value="Genomic_DNA"/>
</dbReference>
<feature type="transmembrane region" description="Helical" evidence="5">
    <location>
        <begin position="100"/>
        <end position="121"/>
    </location>
</feature>
<dbReference type="OrthoDB" id="14598at2"/>
<sequence>MFEFAIFGFFIAFAIGLTGVGAGTLTAPLLILLGLDPAKAVGSALAFSTVVKFPAVLAHAVYKNLDYKTLLLMLVGGVPGTLLGSLLLTLFHDPSRLKKILLLVIGITVIFSILLNLLMIWKGKRLDLTRYRYLLPVACFLIGLEVGFTSAGAGALGMVLLLYFTNLSPARAVGVDIAFGLACSFVGGTSHFLQGHTDLGVFLPMSLGGLAGVFLGTHLARTVNPKPLRVIISLLLLIVAVNLIQRGLR</sequence>
<dbReference type="STRING" id="638303.Thal_1113"/>